<dbReference type="InterPro" id="IPR004839">
    <property type="entry name" value="Aminotransferase_I/II_large"/>
</dbReference>
<dbReference type="GO" id="GO:0033585">
    <property type="term" value="P:L-phenylalanine biosynthetic process from chorismate via phenylpyruvate"/>
    <property type="evidence" value="ECO:0007669"/>
    <property type="project" value="TreeGrafter"/>
</dbReference>
<dbReference type="InterPro" id="IPR015421">
    <property type="entry name" value="PyrdxlP-dep_Trfase_major"/>
</dbReference>
<dbReference type="RefSeq" id="WP_088919417.1">
    <property type="nucleotide sequence ID" value="NZ_CP018632.1"/>
</dbReference>
<reference evidence="9 10" key="1">
    <citation type="submission" date="2016-12" db="EMBL/GenBank/DDBJ databases">
        <authorList>
            <person name="Song W.-J."/>
            <person name="Kurnit D.M."/>
        </authorList>
    </citation>
    <scope>NUCLEOTIDE SEQUENCE [LARGE SCALE GENOMIC DNA]</scope>
    <source>
        <strain evidence="9 10">IMCC3135</strain>
    </source>
</reference>
<dbReference type="InterPro" id="IPR015422">
    <property type="entry name" value="PyrdxlP-dep_Trfase_small"/>
</dbReference>
<dbReference type="NCBIfam" id="NF006719">
    <property type="entry name" value="PRK09257.1"/>
    <property type="match status" value="1"/>
</dbReference>
<evidence type="ECO:0000256" key="6">
    <source>
        <dbReference type="ARBA" id="ARBA00022898"/>
    </source>
</evidence>
<evidence type="ECO:0000256" key="4">
    <source>
        <dbReference type="ARBA" id="ARBA00022576"/>
    </source>
</evidence>
<gene>
    <name evidence="9" type="primary">tyrB_2</name>
    <name evidence="9" type="ORF">IMCC3135_21520</name>
</gene>
<sequence length="397" mass="43005">MFEALPEPKADAILGLMAAFRADTRTDKLDLGVGVYKDSAGKTPVMRAIKNAEKKLLETQDTKSYVAPIGSAAFCNAIIAQVFGSDADTSCIRAAQSVGGSGALRVLADLLKQGRPDADIWLSDPSWPNHVPLMQAAGYALHTYPYYDAQTGSVNIEGMLESLGKAKRGDIVLLHGCCHNPTGADLSMDDWARVVKLLKDNDLFPFIDLAYQGFGDGLEQDAAAVRYMASELPELVVAASCSKNLGLYRERVGAAILMAKTEAEATRALGRLGGVIRSNYSMPPDHGANTTEIVLSDAALNADWKEELETMRLRMVSLRQAFSEALRKRSNSERFDYIAEQKGMFSRLPLNTAQLDKLRDDHGIYIVGDGRINVAGLPESGMEQLADAICTVLAEVE</sequence>
<dbReference type="InterPro" id="IPR000796">
    <property type="entry name" value="Asp_trans"/>
</dbReference>
<keyword evidence="5 7" id="KW-0808">Transferase</keyword>
<accession>A0A2Z2NWE9</accession>
<evidence type="ECO:0000259" key="8">
    <source>
        <dbReference type="Pfam" id="PF00155"/>
    </source>
</evidence>
<dbReference type="Gene3D" id="3.90.1150.10">
    <property type="entry name" value="Aspartate Aminotransferase, domain 1"/>
    <property type="match status" value="1"/>
</dbReference>
<dbReference type="EC" id="2.6.1.-" evidence="7"/>
<dbReference type="Pfam" id="PF00155">
    <property type="entry name" value="Aminotran_1_2"/>
    <property type="match status" value="1"/>
</dbReference>
<evidence type="ECO:0000313" key="9">
    <source>
        <dbReference type="EMBL" id="ASJ74381.1"/>
    </source>
</evidence>
<protein>
    <recommendedName>
        <fullName evidence="7">Aminotransferase</fullName>
        <ecNumber evidence="7">2.6.1.-</ecNumber>
    </recommendedName>
</protein>
<keyword evidence="4 7" id="KW-0032">Aminotransferase</keyword>
<dbReference type="Gene3D" id="3.40.640.10">
    <property type="entry name" value="Type I PLP-dependent aspartate aminotransferase-like (Major domain)"/>
    <property type="match status" value="1"/>
</dbReference>
<evidence type="ECO:0000256" key="3">
    <source>
        <dbReference type="ARBA" id="ARBA00011738"/>
    </source>
</evidence>
<evidence type="ECO:0000256" key="1">
    <source>
        <dbReference type="ARBA" id="ARBA00001933"/>
    </source>
</evidence>
<keyword evidence="6" id="KW-0663">Pyridoxal phosphate</keyword>
<evidence type="ECO:0000256" key="5">
    <source>
        <dbReference type="ARBA" id="ARBA00022679"/>
    </source>
</evidence>
<dbReference type="PROSITE" id="PS00105">
    <property type="entry name" value="AA_TRANSFER_CLASS_1"/>
    <property type="match status" value="1"/>
</dbReference>
<feature type="domain" description="Aminotransferase class I/classII large" evidence="8">
    <location>
        <begin position="26"/>
        <end position="389"/>
    </location>
</feature>
<dbReference type="EMBL" id="CP018632">
    <property type="protein sequence ID" value="ASJ74381.1"/>
    <property type="molecule type" value="Genomic_DNA"/>
</dbReference>
<dbReference type="PANTHER" id="PTHR11879">
    <property type="entry name" value="ASPARTATE AMINOTRANSFERASE"/>
    <property type="match status" value="1"/>
</dbReference>
<comment type="similarity">
    <text evidence="2 7">Belongs to the class-I pyridoxal-phosphate-dependent aminotransferase family.</text>
</comment>
<dbReference type="AlphaFoldDB" id="A0A2Z2NWE9"/>
<dbReference type="InterPro" id="IPR004838">
    <property type="entry name" value="NHTrfase_class1_PyrdxlP-BS"/>
</dbReference>
<keyword evidence="10" id="KW-1185">Reference proteome</keyword>
<dbReference type="InterPro" id="IPR015424">
    <property type="entry name" value="PyrdxlP-dep_Trfase"/>
</dbReference>
<dbReference type="SUPFAM" id="SSF53383">
    <property type="entry name" value="PLP-dependent transferases"/>
    <property type="match status" value="1"/>
</dbReference>
<comment type="cofactor">
    <cofactor evidence="1 7">
        <name>pyridoxal 5'-phosphate</name>
        <dbReference type="ChEBI" id="CHEBI:597326"/>
    </cofactor>
</comment>
<dbReference type="GO" id="GO:0030170">
    <property type="term" value="F:pyridoxal phosphate binding"/>
    <property type="evidence" value="ECO:0007669"/>
    <property type="project" value="InterPro"/>
</dbReference>
<dbReference type="GO" id="GO:0004069">
    <property type="term" value="F:L-aspartate:2-oxoglutarate aminotransferase activity"/>
    <property type="evidence" value="ECO:0007669"/>
    <property type="project" value="TreeGrafter"/>
</dbReference>
<dbReference type="GO" id="GO:0005829">
    <property type="term" value="C:cytosol"/>
    <property type="evidence" value="ECO:0007669"/>
    <property type="project" value="TreeGrafter"/>
</dbReference>
<organism evidence="9 10">
    <name type="scientific">Granulosicoccus antarcticus IMCC3135</name>
    <dbReference type="NCBI Taxonomy" id="1192854"/>
    <lineage>
        <taxon>Bacteria</taxon>
        <taxon>Pseudomonadati</taxon>
        <taxon>Pseudomonadota</taxon>
        <taxon>Gammaproteobacteria</taxon>
        <taxon>Chromatiales</taxon>
        <taxon>Granulosicoccaceae</taxon>
        <taxon>Granulosicoccus</taxon>
    </lineage>
</organism>
<dbReference type="Proteomes" id="UP000250079">
    <property type="component" value="Chromosome"/>
</dbReference>
<dbReference type="PANTHER" id="PTHR11879:SF22">
    <property type="entry name" value="ASPARTATE AMINOTRANSFERASE, MITOCHONDRIAL"/>
    <property type="match status" value="1"/>
</dbReference>
<dbReference type="PRINTS" id="PR00799">
    <property type="entry name" value="TRANSAMINASE"/>
</dbReference>
<proteinExistence type="inferred from homology"/>
<name>A0A2Z2NWE9_9GAMM</name>
<dbReference type="OrthoDB" id="9766445at2"/>
<comment type="subunit">
    <text evidence="3">Homodimer.</text>
</comment>
<dbReference type="GO" id="GO:0042802">
    <property type="term" value="F:identical protein binding"/>
    <property type="evidence" value="ECO:0007669"/>
    <property type="project" value="TreeGrafter"/>
</dbReference>
<dbReference type="GO" id="GO:0004838">
    <property type="term" value="F:L-tyrosine-2-oxoglutarate transaminase activity"/>
    <property type="evidence" value="ECO:0007669"/>
    <property type="project" value="TreeGrafter"/>
</dbReference>
<evidence type="ECO:0000256" key="7">
    <source>
        <dbReference type="RuleBase" id="RU000481"/>
    </source>
</evidence>
<evidence type="ECO:0000313" key="10">
    <source>
        <dbReference type="Proteomes" id="UP000250079"/>
    </source>
</evidence>
<evidence type="ECO:0000256" key="2">
    <source>
        <dbReference type="ARBA" id="ARBA00007441"/>
    </source>
</evidence>
<dbReference type="KEGG" id="gai:IMCC3135_21520"/>
<dbReference type="CDD" id="cd00609">
    <property type="entry name" value="AAT_like"/>
    <property type="match status" value="1"/>
</dbReference>